<comment type="caution">
    <text evidence="1">The sequence shown here is derived from an EMBL/GenBank/DDBJ whole genome shotgun (WGS) entry which is preliminary data.</text>
</comment>
<dbReference type="AlphaFoldDB" id="A0A610XLL2"/>
<dbReference type="EMBL" id="AAHWTY010000008">
    <property type="protein sequence ID" value="ECB1911724.1"/>
    <property type="molecule type" value="Genomic_DNA"/>
</dbReference>
<accession>A0A610XLL2</accession>
<name>A0A610XLL2_SALNE</name>
<evidence type="ECO:0000313" key="2">
    <source>
        <dbReference type="EMBL" id="ECB7108393.1"/>
    </source>
</evidence>
<proteinExistence type="predicted"/>
<gene>
    <name evidence="2" type="ORF">E1A34_20380</name>
    <name evidence="1" type="ORF">EVG73_04920</name>
</gene>
<protein>
    <recommendedName>
        <fullName evidence="3">Lipoprotein</fullName>
    </recommendedName>
</protein>
<dbReference type="PROSITE" id="PS51257">
    <property type="entry name" value="PROKAR_LIPOPROTEIN"/>
    <property type="match status" value="1"/>
</dbReference>
<reference evidence="1" key="1">
    <citation type="submission" date="2019-01" db="EMBL/GenBank/DDBJ databases">
        <authorList>
            <person name="Ashton P.M."/>
            <person name="Dallman T."/>
            <person name="Nair S."/>
            <person name="De Pinna E."/>
            <person name="Peters T."/>
            <person name="Grant K."/>
        </authorList>
    </citation>
    <scope>NUCLEOTIDE SEQUENCE</scope>
    <source>
        <strain evidence="2">271153</strain>
        <strain evidence="1">500372</strain>
    </source>
</reference>
<sequence length="122" mass="13717">MKKLLLVLTVSSLVGCISDPSAVEVSNANYGAMPSKDSVEAYIKSYQEERLKDPYSAKYNFSELHKGWCKFNGTVNYGWIVDYTLNAKNGFGGYVGEKPQFAFVKDGMVYHPEYFQRGNCSK</sequence>
<dbReference type="EMBL" id="AAHYLK010000024">
    <property type="protein sequence ID" value="ECB7108393.1"/>
    <property type="molecule type" value="Genomic_DNA"/>
</dbReference>
<evidence type="ECO:0008006" key="3">
    <source>
        <dbReference type="Google" id="ProtNLM"/>
    </source>
</evidence>
<organism evidence="1">
    <name type="scientific">Salmonella newport</name>
    <dbReference type="NCBI Taxonomy" id="108619"/>
    <lineage>
        <taxon>Bacteria</taxon>
        <taxon>Pseudomonadati</taxon>
        <taxon>Pseudomonadota</taxon>
        <taxon>Gammaproteobacteria</taxon>
        <taxon>Enterobacterales</taxon>
        <taxon>Enterobacteriaceae</taxon>
        <taxon>Salmonella</taxon>
    </lineage>
</organism>
<dbReference type="Proteomes" id="UP000839827">
    <property type="component" value="Unassembled WGS sequence"/>
</dbReference>
<evidence type="ECO:0000313" key="1">
    <source>
        <dbReference type="EMBL" id="ECB1911724.1"/>
    </source>
</evidence>